<evidence type="ECO:0000256" key="1">
    <source>
        <dbReference type="ARBA" id="ARBA00012710"/>
    </source>
</evidence>
<evidence type="ECO:0000256" key="3">
    <source>
        <dbReference type="ARBA" id="ARBA00023033"/>
    </source>
</evidence>
<organism evidence="5 6">
    <name type="scientific">Bacillus benzoevorans</name>
    <dbReference type="NCBI Taxonomy" id="1456"/>
    <lineage>
        <taxon>Bacteria</taxon>
        <taxon>Bacillati</taxon>
        <taxon>Bacillota</taxon>
        <taxon>Bacilli</taxon>
        <taxon>Bacillales</taxon>
        <taxon>Bacillaceae</taxon>
        <taxon>Bacillus</taxon>
    </lineage>
</organism>
<keyword evidence="6" id="KW-1185">Reference proteome</keyword>
<dbReference type="InterPro" id="IPR003430">
    <property type="entry name" value="Phenol_Hydrox"/>
</dbReference>
<dbReference type="SUPFAM" id="SSF47240">
    <property type="entry name" value="Ferritin-like"/>
    <property type="match status" value="1"/>
</dbReference>
<dbReference type="RefSeq" id="WP_184522941.1">
    <property type="nucleotide sequence ID" value="NZ_JACHGK010000002.1"/>
</dbReference>
<proteinExistence type="predicted"/>
<name>A0A7X0LU39_9BACI</name>
<protein>
    <recommendedName>
        <fullName evidence="1">propane 2-monooxygenase</fullName>
        <ecNumber evidence="1">1.14.13.227</ecNumber>
    </recommendedName>
</protein>
<dbReference type="Proteomes" id="UP000531594">
    <property type="component" value="Unassembled WGS sequence"/>
</dbReference>
<keyword evidence="2 5" id="KW-0560">Oxidoreductase</keyword>
<dbReference type="Pfam" id="PF02332">
    <property type="entry name" value="Phenol_Hydrox"/>
    <property type="match status" value="1"/>
</dbReference>
<dbReference type="InterPro" id="IPR012078">
    <property type="entry name" value="MP_mOase_hydro"/>
</dbReference>
<gene>
    <name evidence="5" type="ORF">HNR53_000756</name>
</gene>
<dbReference type="EMBL" id="JACHGK010000002">
    <property type="protein sequence ID" value="MBB6444148.1"/>
    <property type="molecule type" value="Genomic_DNA"/>
</dbReference>
<accession>A0A7X0LU39</accession>
<dbReference type="InterPro" id="IPR012348">
    <property type="entry name" value="RNR-like"/>
</dbReference>
<dbReference type="AlphaFoldDB" id="A0A7X0LU39"/>
<comment type="catalytic activity">
    <reaction evidence="4">
        <text>propane + NADH + O2 + H(+) = propan-2-ol + NAD(+) + H2O</text>
        <dbReference type="Rhea" id="RHEA:49992"/>
        <dbReference type="ChEBI" id="CHEBI:15377"/>
        <dbReference type="ChEBI" id="CHEBI:15378"/>
        <dbReference type="ChEBI" id="CHEBI:15379"/>
        <dbReference type="ChEBI" id="CHEBI:17824"/>
        <dbReference type="ChEBI" id="CHEBI:32879"/>
        <dbReference type="ChEBI" id="CHEBI:57540"/>
        <dbReference type="ChEBI" id="CHEBI:57945"/>
        <dbReference type="EC" id="1.14.13.227"/>
    </reaction>
</comment>
<comment type="caution">
    <text evidence="5">The sequence shown here is derived from an EMBL/GenBank/DDBJ whole genome shotgun (WGS) entry which is preliminary data.</text>
</comment>
<evidence type="ECO:0000313" key="5">
    <source>
        <dbReference type="EMBL" id="MBB6444148.1"/>
    </source>
</evidence>
<dbReference type="PIRSF" id="PIRSF000040">
    <property type="entry name" value="MMOH_comp"/>
    <property type="match status" value="1"/>
</dbReference>
<sequence length="334" mass="39488">MSMPKLRTWSDLSKFKRIPSEYETVTHNLHYNKNLRFEIDPNDPVVEWYRTYREGSVIRADNMDDWNKFRDPQGIVYRKYTELQDERETFIDVLFEQNEELRADDKLSDEWLTFLLQAFTPLRFAGHGLQMTASYGAMIGPSSYISNCFHFQAADEMRRVQRISYRAKELQKKYPEQGFAKEERSIWEQNPMWQPLREITERLLVEYDWGKSFIALNMVLKPLLDELILVKYAELFRLNDDDLMAEMLENLYLDSVKSKEWSIALTKLILELHPDNRLVVEETIQQWYPLALRAISGLAPAFEVLPPKQLPFGQVLEDVVAKYRSVLAEVQLTI</sequence>
<dbReference type="Gene3D" id="1.10.620.20">
    <property type="entry name" value="Ribonucleotide Reductase, subunit A"/>
    <property type="match status" value="1"/>
</dbReference>
<dbReference type="InterPro" id="IPR009078">
    <property type="entry name" value="Ferritin-like_SF"/>
</dbReference>
<reference evidence="5 6" key="1">
    <citation type="submission" date="2020-08" db="EMBL/GenBank/DDBJ databases">
        <title>Genomic Encyclopedia of Type Strains, Phase IV (KMG-IV): sequencing the most valuable type-strain genomes for metagenomic binning, comparative biology and taxonomic classification.</title>
        <authorList>
            <person name="Goeker M."/>
        </authorList>
    </citation>
    <scope>NUCLEOTIDE SEQUENCE [LARGE SCALE GENOMIC DNA]</scope>
    <source>
        <strain evidence="5 6">DSM 5391</strain>
    </source>
</reference>
<evidence type="ECO:0000313" key="6">
    <source>
        <dbReference type="Proteomes" id="UP000531594"/>
    </source>
</evidence>
<dbReference type="GO" id="GO:0016709">
    <property type="term" value="F:oxidoreductase activity, acting on paired donors, with incorporation or reduction of molecular oxygen, NAD(P)H as one donor, and incorporation of one atom of oxygen"/>
    <property type="evidence" value="ECO:0007669"/>
    <property type="project" value="InterPro"/>
</dbReference>
<dbReference type="EC" id="1.14.13.227" evidence="1"/>
<keyword evidence="3 5" id="KW-0503">Monooxygenase</keyword>
<evidence type="ECO:0000256" key="4">
    <source>
        <dbReference type="ARBA" id="ARBA00048941"/>
    </source>
</evidence>
<evidence type="ECO:0000256" key="2">
    <source>
        <dbReference type="ARBA" id="ARBA00023002"/>
    </source>
</evidence>